<feature type="transmembrane region" description="Helical" evidence="8">
    <location>
        <begin position="58"/>
        <end position="87"/>
    </location>
</feature>
<organism evidence="10 11">
    <name type="scientific">Thermanaerosceptrum fracticalcis</name>
    <dbReference type="NCBI Taxonomy" id="1712410"/>
    <lineage>
        <taxon>Bacteria</taxon>
        <taxon>Bacillati</taxon>
        <taxon>Bacillota</taxon>
        <taxon>Clostridia</taxon>
        <taxon>Eubacteriales</taxon>
        <taxon>Peptococcaceae</taxon>
        <taxon>Thermanaerosceptrum</taxon>
    </lineage>
</organism>
<keyword evidence="11" id="KW-1185">Reference proteome</keyword>
<keyword evidence="5 8" id="KW-0812">Transmembrane</keyword>
<dbReference type="Proteomes" id="UP000515847">
    <property type="component" value="Chromosome"/>
</dbReference>
<feature type="transmembrane region" description="Helical" evidence="8">
    <location>
        <begin position="248"/>
        <end position="271"/>
    </location>
</feature>
<dbReference type="SUPFAM" id="SSF161098">
    <property type="entry name" value="MetI-like"/>
    <property type="match status" value="1"/>
</dbReference>
<sequence>MRPQTAQKLAGALLWTAALLTVVTLVVILGYIFMNGMHKITWEFLTTEPENMGAKGGIYSTIISTVIFTFVTLLIAVPIGIAAAVYLSEYTKKSWATKIIRFGTEALGGIPSIVFGLFGFAFFVIILKPITGGWSLASGALTGACMIFPTLIRTTEEAIKAVPNSYREGSYALGATKWQTVSRVVIPTALPGILTGVILGIGRIVGETAALLLTLGGSLYIPTKLTDPASTMSMHLYKVAMEVGAMDMAFGTASVLIITVFLINMSASWIMRLMRKKTTA</sequence>
<dbReference type="InterPro" id="IPR035906">
    <property type="entry name" value="MetI-like_sf"/>
</dbReference>
<dbReference type="InterPro" id="IPR005672">
    <property type="entry name" value="Phosphate_PstA"/>
</dbReference>
<dbReference type="NCBIfam" id="TIGR00974">
    <property type="entry name" value="3a0107s02c"/>
    <property type="match status" value="1"/>
</dbReference>
<evidence type="ECO:0000313" key="11">
    <source>
        <dbReference type="Proteomes" id="UP000515847"/>
    </source>
</evidence>
<evidence type="ECO:0000256" key="3">
    <source>
        <dbReference type="ARBA" id="ARBA00022448"/>
    </source>
</evidence>
<evidence type="ECO:0000256" key="6">
    <source>
        <dbReference type="ARBA" id="ARBA00022989"/>
    </source>
</evidence>
<evidence type="ECO:0000256" key="1">
    <source>
        <dbReference type="ARBA" id="ARBA00004651"/>
    </source>
</evidence>
<feature type="domain" description="ABC transmembrane type-1" evidence="9">
    <location>
        <begin position="62"/>
        <end position="267"/>
    </location>
</feature>
<accession>A0A7G6E8M0</accession>
<protein>
    <recommendedName>
        <fullName evidence="8">Phosphate transport system permease protein PstA</fullName>
    </recommendedName>
</protein>
<dbReference type="PANTHER" id="PTHR43470:SF3">
    <property type="entry name" value="PHOSPHATE TRANSPORT SYSTEM PERMEASE PROTEIN PSTA-RELATED"/>
    <property type="match status" value="1"/>
</dbReference>
<feature type="transmembrane region" description="Helical" evidence="8">
    <location>
        <begin position="184"/>
        <end position="205"/>
    </location>
</feature>
<keyword evidence="6 8" id="KW-1133">Transmembrane helix</keyword>
<keyword evidence="7 8" id="KW-0472">Membrane</keyword>
<evidence type="ECO:0000256" key="8">
    <source>
        <dbReference type="RuleBase" id="RU363043"/>
    </source>
</evidence>
<dbReference type="PROSITE" id="PS50928">
    <property type="entry name" value="ABC_TM1"/>
    <property type="match status" value="1"/>
</dbReference>
<dbReference type="CDD" id="cd06261">
    <property type="entry name" value="TM_PBP2"/>
    <property type="match status" value="1"/>
</dbReference>
<keyword evidence="3" id="KW-0813">Transport</keyword>
<evidence type="ECO:0000256" key="2">
    <source>
        <dbReference type="ARBA" id="ARBA00007069"/>
    </source>
</evidence>
<evidence type="ECO:0000256" key="4">
    <source>
        <dbReference type="ARBA" id="ARBA00022475"/>
    </source>
</evidence>
<keyword evidence="4 8" id="KW-1003">Cell membrane</keyword>
<dbReference type="GO" id="GO:0035435">
    <property type="term" value="P:phosphate ion transmembrane transport"/>
    <property type="evidence" value="ECO:0007669"/>
    <property type="project" value="InterPro"/>
</dbReference>
<evidence type="ECO:0000256" key="5">
    <source>
        <dbReference type="ARBA" id="ARBA00022692"/>
    </source>
</evidence>
<dbReference type="GO" id="GO:0005886">
    <property type="term" value="C:plasma membrane"/>
    <property type="evidence" value="ECO:0007669"/>
    <property type="project" value="UniProtKB-SubCell"/>
</dbReference>
<evidence type="ECO:0000256" key="7">
    <source>
        <dbReference type="ARBA" id="ARBA00023136"/>
    </source>
</evidence>
<dbReference type="OrthoDB" id="9785113at2"/>
<dbReference type="GO" id="GO:0005315">
    <property type="term" value="F:phosphate transmembrane transporter activity"/>
    <property type="evidence" value="ECO:0007669"/>
    <property type="project" value="InterPro"/>
</dbReference>
<comment type="similarity">
    <text evidence="2 8">Belongs to the binding-protein-dependent transport system permease family. CysTW subfamily.</text>
</comment>
<dbReference type="EMBL" id="CP045798">
    <property type="protein sequence ID" value="QNB48424.1"/>
    <property type="molecule type" value="Genomic_DNA"/>
</dbReference>
<dbReference type="Pfam" id="PF00528">
    <property type="entry name" value="BPD_transp_1"/>
    <property type="match status" value="1"/>
</dbReference>
<dbReference type="AlphaFoldDB" id="A0A7G6E8M0"/>
<dbReference type="InterPro" id="IPR000515">
    <property type="entry name" value="MetI-like"/>
</dbReference>
<evidence type="ECO:0000313" key="10">
    <source>
        <dbReference type="EMBL" id="QNB48424.1"/>
    </source>
</evidence>
<dbReference type="PANTHER" id="PTHR43470">
    <property type="entry name" value="PHOSPHATE TRANSPORT SYSTEM PERMEASE PROTEIN PSTA-RELATED"/>
    <property type="match status" value="1"/>
</dbReference>
<feature type="transmembrane region" description="Helical" evidence="8">
    <location>
        <begin position="12"/>
        <end position="34"/>
    </location>
</feature>
<comment type="subcellular location">
    <subcellularLocation>
        <location evidence="1 8">Cell membrane</location>
        <topology evidence="1 8">Multi-pass membrane protein</topology>
    </subcellularLocation>
</comment>
<reference evidence="10 11" key="1">
    <citation type="journal article" date="2019" name="Front. Microbiol.">
        <title>Thermoanaerosceptrum fracticalcis gen. nov. sp. nov., a Novel Fumarate-Fermenting Microorganism From a Deep Fractured Carbonate Aquifer of the US Great Basin.</title>
        <authorList>
            <person name="Hamilton-Brehm S.D."/>
            <person name="Stewart L.E."/>
            <person name="Zavarin M."/>
            <person name="Caldwell M."/>
            <person name="Lawson P.A."/>
            <person name="Onstott T.C."/>
            <person name="Grzymski J."/>
            <person name="Neveux I."/>
            <person name="Lollar B.S."/>
            <person name="Russell C.E."/>
            <person name="Moser D.P."/>
        </authorList>
    </citation>
    <scope>NUCLEOTIDE SEQUENCE [LARGE SCALE GENOMIC DNA]</scope>
    <source>
        <strain evidence="10 11">DRI-13</strain>
    </source>
</reference>
<dbReference type="KEGG" id="tfr:BR63_13040"/>
<feature type="transmembrane region" description="Helical" evidence="8">
    <location>
        <begin position="133"/>
        <end position="152"/>
    </location>
</feature>
<feature type="transmembrane region" description="Helical" evidence="8">
    <location>
        <begin position="107"/>
        <end position="127"/>
    </location>
</feature>
<name>A0A7G6E8M0_THEFR</name>
<proteinExistence type="inferred from homology"/>
<evidence type="ECO:0000259" key="9">
    <source>
        <dbReference type="PROSITE" id="PS50928"/>
    </source>
</evidence>
<dbReference type="Gene3D" id="1.10.3720.10">
    <property type="entry name" value="MetI-like"/>
    <property type="match status" value="1"/>
</dbReference>
<gene>
    <name evidence="10" type="primary">pstA</name>
    <name evidence="10" type="ORF">BR63_13040</name>
</gene>